<gene>
    <name evidence="1" type="ORF">NM688_g3774</name>
</gene>
<dbReference type="EMBL" id="JANHOG010000574">
    <property type="protein sequence ID" value="KAJ3553142.1"/>
    <property type="molecule type" value="Genomic_DNA"/>
</dbReference>
<sequence>MQPKNIFTAANGMIVVVSPLGFYLSPSSTPILLDMLQYASRVRAMLPVANKELSIVAACSVVVLTSYFYAVQFALGRKAKSQTQRQKSWVLTAFSSAIMTSLSLPFVANWYGRGTLISGGRYAEYGCTFFVAYLLCDLAIGSMHYRSSISLLTGWIHHIVYILLITLVVIPYNFSSLFALCCILELPTFILAIGSLDAAYRNDYVFAAVIQHGFPMVRLARIDDAYFNVRHKEDGSVEVEEWPKGRTRYNLTEWLEWFECEHAEWRDPSEFL</sequence>
<comment type="caution">
    <text evidence="1">The sequence shown here is derived from an EMBL/GenBank/DDBJ whole genome shotgun (WGS) entry which is preliminary data.</text>
</comment>
<dbReference type="Proteomes" id="UP001148662">
    <property type="component" value="Unassembled WGS sequence"/>
</dbReference>
<reference evidence="1" key="1">
    <citation type="submission" date="2022-07" db="EMBL/GenBank/DDBJ databases">
        <title>Genome Sequence of Phlebia brevispora.</title>
        <authorList>
            <person name="Buettner E."/>
        </authorList>
    </citation>
    <scope>NUCLEOTIDE SEQUENCE</scope>
    <source>
        <strain evidence="1">MPL23</strain>
    </source>
</reference>
<accession>A0ACC1T4S7</accession>
<evidence type="ECO:0000313" key="1">
    <source>
        <dbReference type="EMBL" id="KAJ3553142.1"/>
    </source>
</evidence>
<protein>
    <submittedName>
        <fullName evidence="1">Uncharacterized protein</fullName>
    </submittedName>
</protein>
<evidence type="ECO:0000313" key="2">
    <source>
        <dbReference type="Proteomes" id="UP001148662"/>
    </source>
</evidence>
<organism evidence="1 2">
    <name type="scientific">Phlebia brevispora</name>
    <dbReference type="NCBI Taxonomy" id="194682"/>
    <lineage>
        <taxon>Eukaryota</taxon>
        <taxon>Fungi</taxon>
        <taxon>Dikarya</taxon>
        <taxon>Basidiomycota</taxon>
        <taxon>Agaricomycotina</taxon>
        <taxon>Agaricomycetes</taxon>
        <taxon>Polyporales</taxon>
        <taxon>Meruliaceae</taxon>
        <taxon>Phlebia</taxon>
    </lineage>
</organism>
<keyword evidence="2" id="KW-1185">Reference proteome</keyword>
<proteinExistence type="predicted"/>
<name>A0ACC1T4S7_9APHY</name>